<dbReference type="GeneID" id="14013359"/>
<protein>
    <submittedName>
        <fullName evidence="2">Uncharacterized protein</fullName>
    </submittedName>
</protein>
<sequence>MSWIGITAIIGVLVVFAGLIAAYLRGYKEGYQDGEVSGQVLNSLDSLDPEEVMK</sequence>
<dbReference type="EMBL" id="JQ340389">
    <property type="protein sequence ID" value="AFB83950.1"/>
    <property type="molecule type" value="Genomic_DNA"/>
</dbReference>
<dbReference type="RefSeq" id="YP_007007916.1">
    <property type="nucleotide sequence ID" value="NC_019529.1"/>
</dbReference>
<proteinExistence type="predicted"/>
<evidence type="ECO:0000313" key="3">
    <source>
        <dbReference type="Proteomes" id="UP000007520"/>
    </source>
</evidence>
<keyword evidence="1" id="KW-0812">Transmembrane</keyword>
<keyword evidence="1" id="KW-1133">Transmembrane helix</keyword>
<accession>H6WXI4</accession>
<dbReference type="Proteomes" id="UP000007520">
    <property type="component" value="Segment"/>
</dbReference>
<keyword evidence="1" id="KW-0472">Membrane</keyword>
<keyword evidence="3" id="KW-1185">Reference proteome</keyword>
<dbReference type="KEGG" id="vg:14013359"/>
<gene>
    <name evidence="2" type="ORF">pVp-1_0093</name>
</gene>
<organism evidence="2 3">
    <name type="scientific">Vibrio phage pVp-1</name>
    <dbReference type="NCBI Taxonomy" id="1150989"/>
    <lineage>
        <taxon>Viruses</taxon>
        <taxon>Duplodnaviria</taxon>
        <taxon>Heunggongvirae</taxon>
        <taxon>Uroviricota</taxon>
        <taxon>Caudoviricetes</taxon>
        <taxon>Demerecviridae</taxon>
        <taxon>Ermolyevavirinae</taxon>
        <taxon>Vipunavirus</taxon>
        <taxon>Vipunavirus pVp1</taxon>
    </lineage>
</organism>
<evidence type="ECO:0000313" key="2">
    <source>
        <dbReference type="EMBL" id="AFB83950.1"/>
    </source>
</evidence>
<reference evidence="2 3" key="1">
    <citation type="journal article" date="2012" name="J. Virol.">
        <title>Complete Genome Sequence of a Novel Marine Siphovirus, pVp-1, Infecting Vibrio parahaemolyticus.</title>
        <authorList>
            <person name="Kim J.H."/>
            <person name="Jun J.W."/>
            <person name="Choresca C.H."/>
            <person name="Shin S.P."/>
            <person name="Han J.E."/>
            <person name="Park S.C."/>
        </authorList>
    </citation>
    <scope>NUCLEOTIDE SEQUENCE [LARGE SCALE GENOMIC DNA]</scope>
</reference>
<name>H6WXI4_9CAUD</name>
<feature type="transmembrane region" description="Helical" evidence="1">
    <location>
        <begin position="6"/>
        <end position="24"/>
    </location>
</feature>
<evidence type="ECO:0000256" key="1">
    <source>
        <dbReference type="SAM" id="Phobius"/>
    </source>
</evidence>